<dbReference type="NCBIfam" id="TIGR00711">
    <property type="entry name" value="efflux_EmrB"/>
    <property type="match status" value="1"/>
</dbReference>
<keyword evidence="2" id="KW-0813">Transport</keyword>
<feature type="transmembrane region" description="Helical" evidence="7">
    <location>
        <begin position="220"/>
        <end position="238"/>
    </location>
</feature>
<feature type="domain" description="Major facilitator superfamily (MFS) profile" evidence="8">
    <location>
        <begin position="9"/>
        <end position="446"/>
    </location>
</feature>
<evidence type="ECO:0000256" key="6">
    <source>
        <dbReference type="ARBA" id="ARBA00023136"/>
    </source>
</evidence>
<feature type="transmembrane region" description="Helical" evidence="7">
    <location>
        <begin position="40"/>
        <end position="63"/>
    </location>
</feature>
<accession>A0A0R2NPX8</accession>
<dbReference type="InterPro" id="IPR020846">
    <property type="entry name" value="MFS_dom"/>
</dbReference>
<feature type="transmembrane region" description="Helical" evidence="7">
    <location>
        <begin position="324"/>
        <end position="343"/>
    </location>
</feature>
<keyword evidence="4 7" id="KW-0812">Transmembrane</keyword>
<dbReference type="InterPro" id="IPR036259">
    <property type="entry name" value="MFS_trans_sf"/>
</dbReference>
<dbReference type="PRINTS" id="PR01036">
    <property type="entry name" value="TCRTETB"/>
</dbReference>
<reference evidence="9 10" key="1">
    <citation type="journal article" date="2015" name="Genome Announc.">
        <title>Expanding the biotechnology potential of lactobacilli through comparative genomics of 213 strains and associated genera.</title>
        <authorList>
            <person name="Sun Z."/>
            <person name="Harris H.M."/>
            <person name="McCann A."/>
            <person name="Guo C."/>
            <person name="Argimon S."/>
            <person name="Zhang W."/>
            <person name="Yang X."/>
            <person name="Jeffery I.B."/>
            <person name="Cooney J.C."/>
            <person name="Kagawa T.F."/>
            <person name="Liu W."/>
            <person name="Song Y."/>
            <person name="Salvetti E."/>
            <person name="Wrobel A."/>
            <person name="Rasinkangas P."/>
            <person name="Parkhill J."/>
            <person name="Rea M.C."/>
            <person name="O'Sullivan O."/>
            <person name="Ritari J."/>
            <person name="Douillard F.P."/>
            <person name="Paul Ross R."/>
            <person name="Yang R."/>
            <person name="Briner A.E."/>
            <person name="Felis G.E."/>
            <person name="de Vos W.M."/>
            <person name="Barrangou R."/>
            <person name="Klaenhammer T.R."/>
            <person name="Caufield P.W."/>
            <person name="Cui Y."/>
            <person name="Zhang H."/>
            <person name="O'Toole P.W."/>
        </authorList>
    </citation>
    <scope>NUCLEOTIDE SEQUENCE [LARGE SCALE GENOMIC DNA]</scope>
    <source>
        <strain evidence="9 10">DSM 23026</strain>
    </source>
</reference>
<keyword evidence="6 7" id="KW-0472">Membrane</keyword>
<evidence type="ECO:0000256" key="1">
    <source>
        <dbReference type="ARBA" id="ARBA00004651"/>
    </source>
</evidence>
<name>A0A0R2NPX8_9LACO</name>
<feature type="transmembrane region" description="Helical" evidence="7">
    <location>
        <begin position="75"/>
        <end position="98"/>
    </location>
</feature>
<evidence type="ECO:0000256" key="4">
    <source>
        <dbReference type="ARBA" id="ARBA00022692"/>
    </source>
</evidence>
<evidence type="ECO:0000256" key="7">
    <source>
        <dbReference type="SAM" id="Phobius"/>
    </source>
</evidence>
<dbReference type="PROSITE" id="PS50850">
    <property type="entry name" value="MFS"/>
    <property type="match status" value="1"/>
</dbReference>
<feature type="transmembrane region" description="Helical" evidence="7">
    <location>
        <begin position="259"/>
        <end position="280"/>
    </location>
</feature>
<keyword evidence="10" id="KW-1185">Reference proteome</keyword>
<keyword evidence="5 7" id="KW-1133">Transmembrane helix</keyword>
<dbReference type="EMBL" id="JQCQ01000004">
    <property type="protein sequence ID" value="KRO25939.1"/>
    <property type="molecule type" value="Genomic_DNA"/>
</dbReference>
<dbReference type="PATRIC" id="fig|480391.4.peg.1224"/>
<dbReference type="RefSeq" id="WP_147165213.1">
    <property type="nucleotide sequence ID" value="NZ_BJZZ01000004.1"/>
</dbReference>
<dbReference type="SUPFAM" id="SSF103473">
    <property type="entry name" value="MFS general substrate transporter"/>
    <property type="match status" value="1"/>
</dbReference>
<evidence type="ECO:0000313" key="10">
    <source>
        <dbReference type="Proteomes" id="UP000051249"/>
    </source>
</evidence>
<dbReference type="PANTHER" id="PTHR42718">
    <property type="entry name" value="MAJOR FACILITATOR SUPERFAMILY MULTIDRUG TRANSPORTER MFSC"/>
    <property type="match status" value="1"/>
</dbReference>
<dbReference type="PANTHER" id="PTHR42718:SF24">
    <property type="entry name" value="MAJOR FACILITATOR SUPERFAMILY (MFS) PROFILE DOMAIN-CONTAINING PROTEIN"/>
    <property type="match status" value="1"/>
</dbReference>
<feature type="transmembrane region" description="Helical" evidence="7">
    <location>
        <begin position="163"/>
        <end position="183"/>
    </location>
</feature>
<dbReference type="Gene3D" id="1.20.1720.10">
    <property type="entry name" value="Multidrug resistance protein D"/>
    <property type="match status" value="1"/>
</dbReference>
<evidence type="ECO:0000256" key="3">
    <source>
        <dbReference type="ARBA" id="ARBA00022475"/>
    </source>
</evidence>
<feature type="transmembrane region" description="Helical" evidence="7">
    <location>
        <begin position="417"/>
        <end position="442"/>
    </location>
</feature>
<evidence type="ECO:0000259" key="8">
    <source>
        <dbReference type="PROSITE" id="PS50850"/>
    </source>
</evidence>
<sequence length="449" mass="48971">MTNKRRMITATILLLTAFTALLNQTLMITALPIMSHTLNISLNLAQWLTAGYVLMIGLTTPLSANLSEKYTSRQIFLGIVAVFIVGTIIGPLTTNFYIILLGRLIQAMAGGVLTTFVMVSMLAIFPPEKRGTVMGFVSLVISSGPAIGPSLSGLIMNYFSWQYLFYLILPIMILALIAGWLWLPNYSEAKPVKIDLLSVVTSMLGVGLILSSITIFGQQFWLALAMLVVGVITTWIFVSRQLHLSTPLLSVKLFKKPSFTLMVVSTMLVFAILMGTEALIPIYVENIVHKSSLLAGLVMLPGAFANGLTAPLIGRYYDEHGPKVPLIAGLILLIISSVPFLTMNLHTSMWWLMIVYIVRMIGISMIMSTATTESLKDLTPDQLSHGTAWNNALRQVSGSAANTILIMISLIPSQLLAGYHLAMGVTFGAVFLLLLVCVSYLIKNNHSEA</sequence>
<protein>
    <recommendedName>
        <fullName evidence="8">Major facilitator superfamily (MFS) profile domain-containing protein</fullName>
    </recommendedName>
</protein>
<gene>
    <name evidence="9" type="ORF">IV88_GL001206</name>
</gene>
<proteinExistence type="predicted"/>
<evidence type="ECO:0000256" key="5">
    <source>
        <dbReference type="ARBA" id="ARBA00022989"/>
    </source>
</evidence>
<evidence type="ECO:0000313" key="9">
    <source>
        <dbReference type="EMBL" id="KRO25939.1"/>
    </source>
</evidence>
<dbReference type="InterPro" id="IPR004638">
    <property type="entry name" value="EmrB-like"/>
</dbReference>
<dbReference type="OrthoDB" id="9816041at2"/>
<comment type="caution">
    <text evidence="9">The sequence shown here is derived from an EMBL/GenBank/DDBJ whole genome shotgun (WGS) entry which is preliminary data.</text>
</comment>
<feature type="transmembrane region" description="Helical" evidence="7">
    <location>
        <begin position="349"/>
        <end position="371"/>
    </location>
</feature>
<keyword evidence="3" id="KW-1003">Cell membrane</keyword>
<dbReference type="InterPro" id="IPR011701">
    <property type="entry name" value="MFS"/>
</dbReference>
<dbReference type="Pfam" id="PF07690">
    <property type="entry name" value="MFS_1"/>
    <property type="match status" value="1"/>
</dbReference>
<feature type="transmembrane region" description="Helical" evidence="7">
    <location>
        <begin position="104"/>
        <end position="125"/>
    </location>
</feature>
<feature type="transmembrane region" description="Helical" evidence="7">
    <location>
        <begin position="292"/>
        <end position="312"/>
    </location>
</feature>
<dbReference type="GO" id="GO:0022857">
    <property type="term" value="F:transmembrane transporter activity"/>
    <property type="evidence" value="ECO:0007669"/>
    <property type="project" value="InterPro"/>
</dbReference>
<dbReference type="AlphaFoldDB" id="A0A0R2NPX8"/>
<comment type="subcellular location">
    <subcellularLocation>
        <location evidence="1">Cell membrane</location>
        <topology evidence="1">Multi-pass membrane protein</topology>
    </subcellularLocation>
</comment>
<dbReference type="GO" id="GO:0005886">
    <property type="term" value="C:plasma membrane"/>
    <property type="evidence" value="ECO:0007669"/>
    <property type="project" value="UniProtKB-SubCell"/>
</dbReference>
<organism evidence="9 10">
    <name type="scientific">Pediococcus argentinicus</name>
    <dbReference type="NCBI Taxonomy" id="480391"/>
    <lineage>
        <taxon>Bacteria</taxon>
        <taxon>Bacillati</taxon>
        <taxon>Bacillota</taxon>
        <taxon>Bacilli</taxon>
        <taxon>Lactobacillales</taxon>
        <taxon>Lactobacillaceae</taxon>
        <taxon>Pediococcus</taxon>
    </lineage>
</organism>
<feature type="transmembrane region" description="Helical" evidence="7">
    <location>
        <begin position="195"/>
        <end position="214"/>
    </location>
</feature>
<evidence type="ECO:0000256" key="2">
    <source>
        <dbReference type="ARBA" id="ARBA00022448"/>
    </source>
</evidence>
<dbReference type="Gene3D" id="1.20.1250.20">
    <property type="entry name" value="MFS general substrate transporter like domains"/>
    <property type="match status" value="1"/>
</dbReference>
<dbReference type="Proteomes" id="UP000051249">
    <property type="component" value="Unassembled WGS sequence"/>
</dbReference>